<protein>
    <recommendedName>
        <fullName evidence="3">ATP-binding protein</fullName>
    </recommendedName>
</protein>
<gene>
    <name evidence="1" type="ORF">GCM10017600_19070</name>
</gene>
<comment type="caution">
    <text evidence="1">The sequence shown here is derived from an EMBL/GenBank/DDBJ whole genome shotgun (WGS) entry which is preliminary data.</text>
</comment>
<name>A0A9W6MBX2_9ACTN</name>
<dbReference type="EMBL" id="BSEV01000002">
    <property type="protein sequence ID" value="GLK08502.1"/>
    <property type="molecule type" value="Genomic_DNA"/>
</dbReference>
<accession>A0A9W6MBX2</accession>
<organism evidence="1 2">
    <name type="scientific">Streptosporangium carneum</name>
    <dbReference type="NCBI Taxonomy" id="47481"/>
    <lineage>
        <taxon>Bacteria</taxon>
        <taxon>Bacillati</taxon>
        <taxon>Actinomycetota</taxon>
        <taxon>Actinomycetes</taxon>
        <taxon>Streptosporangiales</taxon>
        <taxon>Streptosporangiaceae</taxon>
        <taxon>Streptosporangium</taxon>
    </lineage>
</organism>
<dbReference type="PANTHER" id="PTHR35526:SF3">
    <property type="entry name" value="ANTI-SIGMA-F FACTOR RSBW"/>
    <property type="match status" value="1"/>
</dbReference>
<dbReference type="InterPro" id="IPR050267">
    <property type="entry name" value="Anti-sigma-factor_SerPK"/>
</dbReference>
<dbReference type="Gene3D" id="3.30.565.10">
    <property type="entry name" value="Histidine kinase-like ATPase, C-terminal domain"/>
    <property type="match status" value="1"/>
</dbReference>
<dbReference type="PANTHER" id="PTHR35526">
    <property type="entry name" value="ANTI-SIGMA-F FACTOR RSBW-RELATED"/>
    <property type="match status" value="1"/>
</dbReference>
<reference evidence="1" key="1">
    <citation type="journal article" date="2014" name="Int. J. Syst. Evol. Microbiol.">
        <title>Complete genome sequence of Corynebacterium casei LMG S-19264T (=DSM 44701T), isolated from a smear-ripened cheese.</title>
        <authorList>
            <consortium name="US DOE Joint Genome Institute (JGI-PGF)"/>
            <person name="Walter F."/>
            <person name="Albersmeier A."/>
            <person name="Kalinowski J."/>
            <person name="Ruckert C."/>
        </authorList>
    </citation>
    <scope>NUCLEOTIDE SEQUENCE</scope>
    <source>
        <strain evidence="1">VKM Ac-2007</strain>
    </source>
</reference>
<evidence type="ECO:0000313" key="1">
    <source>
        <dbReference type="EMBL" id="GLK08502.1"/>
    </source>
</evidence>
<proteinExistence type="predicted"/>
<dbReference type="RefSeq" id="WP_309298382.1">
    <property type="nucleotide sequence ID" value="NZ_BAAAVD010000064.1"/>
</dbReference>
<keyword evidence="2" id="KW-1185">Reference proteome</keyword>
<evidence type="ECO:0000313" key="2">
    <source>
        <dbReference type="Proteomes" id="UP001143474"/>
    </source>
</evidence>
<reference evidence="1" key="2">
    <citation type="submission" date="2023-01" db="EMBL/GenBank/DDBJ databases">
        <authorList>
            <person name="Sun Q."/>
            <person name="Evtushenko L."/>
        </authorList>
    </citation>
    <scope>NUCLEOTIDE SEQUENCE</scope>
    <source>
        <strain evidence="1">VKM Ac-2007</strain>
    </source>
</reference>
<dbReference type="InterPro" id="IPR036890">
    <property type="entry name" value="HATPase_C_sf"/>
</dbReference>
<dbReference type="Proteomes" id="UP001143474">
    <property type="component" value="Unassembled WGS sequence"/>
</dbReference>
<evidence type="ECO:0008006" key="3">
    <source>
        <dbReference type="Google" id="ProtNLM"/>
    </source>
</evidence>
<sequence>MDLYQAEETVVLRVWDAGRTSPVLRDPGPDDEGGRGLYLVDLLASSWGYCRPKGGGKIVWCTLVASPALPAESAWPGSSAVFTDLATEAAE</sequence>
<dbReference type="AlphaFoldDB" id="A0A9W6MBX2"/>
<dbReference type="CDD" id="cd16936">
    <property type="entry name" value="HATPase_RsbW-like"/>
    <property type="match status" value="1"/>
</dbReference>